<name>A0A1F6NV22_9BACT</name>
<dbReference type="AlphaFoldDB" id="A0A1F6NV22"/>
<organism evidence="1 2">
    <name type="scientific">Candidatus Magasanikbacteria bacterium RIFOXYC2_FULL_42_28</name>
    <dbReference type="NCBI Taxonomy" id="1798704"/>
    <lineage>
        <taxon>Bacteria</taxon>
        <taxon>Candidatus Magasanikiibacteriota</taxon>
    </lineage>
</organism>
<dbReference type="EMBL" id="MFQZ01000009">
    <property type="protein sequence ID" value="OGH87777.1"/>
    <property type="molecule type" value="Genomic_DNA"/>
</dbReference>
<dbReference type="Proteomes" id="UP000177907">
    <property type="component" value="Unassembled WGS sequence"/>
</dbReference>
<sequence>MGGSDEKKERQPPEKRASRMVRLVGGVGPAGVFEGIDHFARRDELGGRLRRAGVAVDLLDLGLLLRVGLLPVLVFGRHSFVPPPGKVRALHGAR</sequence>
<protein>
    <submittedName>
        <fullName evidence="1">Uncharacterized protein</fullName>
    </submittedName>
</protein>
<comment type="caution">
    <text evidence="1">The sequence shown here is derived from an EMBL/GenBank/DDBJ whole genome shotgun (WGS) entry which is preliminary data.</text>
</comment>
<evidence type="ECO:0000313" key="1">
    <source>
        <dbReference type="EMBL" id="OGH87777.1"/>
    </source>
</evidence>
<evidence type="ECO:0000313" key="2">
    <source>
        <dbReference type="Proteomes" id="UP000177907"/>
    </source>
</evidence>
<proteinExistence type="predicted"/>
<reference evidence="1 2" key="1">
    <citation type="journal article" date="2016" name="Nat. Commun.">
        <title>Thousands of microbial genomes shed light on interconnected biogeochemical processes in an aquifer system.</title>
        <authorList>
            <person name="Anantharaman K."/>
            <person name="Brown C.T."/>
            <person name="Hug L.A."/>
            <person name="Sharon I."/>
            <person name="Castelle C.J."/>
            <person name="Probst A.J."/>
            <person name="Thomas B.C."/>
            <person name="Singh A."/>
            <person name="Wilkins M.J."/>
            <person name="Karaoz U."/>
            <person name="Brodie E.L."/>
            <person name="Williams K.H."/>
            <person name="Hubbard S.S."/>
            <person name="Banfield J.F."/>
        </authorList>
    </citation>
    <scope>NUCLEOTIDE SEQUENCE [LARGE SCALE GENOMIC DNA]</scope>
</reference>
<accession>A0A1F6NV22</accession>
<gene>
    <name evidence="1" type="ORF">A3J93_05065</name>
</gene>